<dbReference type="Gene3D" id="3.10.310.30">
    <property type="match status" value="1"/>
</dbReference>
<feature type="domain" description="DDH" evidence="1">
    <location>
        <begin position="54"/>
        <end position="247"/>
    </location>
</feature>
<dbReference type="InterPro" id="IPR001667">
    <property type="entry name" value="DDH_dom"/>
</dbReference>
<dbReference type="InterPro" id="IPR051319">
    <property type="entry name" value="Oligoribo/pAp-PDE_c-di-AMP_PDE"/>
</dbReference>
<dbReference type="Pfam" id="PF01368">
    <property type="entry name" value="DHH"/>
    <property type="match status" value="1"/>
</dbReference>
<dbReference type="SUPFAM" id="SSF64182">
    <property type="entry name" value="DHH phosphoesterases"/>
    <property type="match status" value="1"/>
</dbReference>
<evidence type="ECO:0000313" key="2">
    <source>
        <dbReference type="EMBL" id="PIT89850.1"/>
    </source>
</evidence>
<evidence type="ECO:0000259" key="1">
    <source>
        <dbReference type="Pfam" id="PF01368"/>
    </source>
</evidence>
<protein>
    <recommendedName>
        <fullName evidence="1">DDH domain-containing protein</fullName>
    </recommendedName>
</protein>
<reference evidence="3" key="1">
    <citation type="submission" date="2017-09" db="EMBL/GenBank/DDBJ databases">
        <title>Depth-based differentiation of microbial function through sediment-hosted aquifers and enrichment of novel symbionts in the deep terrestrial subsurface.</title>
        <authorList>
            <person name="Probst A.J."/>
            <person name="Ladd B."/>
            <person name="Jarett J.K."/>
            <person name="Geller-Mcgrath D.E."/>
            <person name="Sieber C.M.K."/>
            <person name="Emerson J.B."/>
            <person name="Anantharaman K."/>
            <person name="Thomas B.C."/>
            <person name="Malmstrom R."/>
            <person name="Stieglmeier M."/>
            <person name="Klingl A."/>
            <person name="Woyke T."/>
            <person name="Ryan C.M."/>
            <person name="Banfield J.F."/>
        </authorList>
    </citation>
    <scope>NUCLEOTIDE SEQUENCE [LARGE SCALE GENOMIC DNA]</scope>
</reference>
<evidence type="ECO:0000313" key="3">
    <source>
        <dbReference type="Proteomes" id="UP000231464"/>
    </source>
</evidence>
<dbReference type="Gene3D" id="3.90.1640.10">
    <property type="entry name" value="inorganic pyrophosphatase (n-terminal core)"/>
    <property type="match status" value="2"/>
</dbReference>
<name>A0A2M6WAL3_9BACT</name>
<gene>
    <name evidence="2" type="ORF">COU23_01735</name>
</gene>
<dbReference type="AlphaFoldDB" id="A0A2M6WAL3"/>
<comment type="caution">
    <text evidence="2">The sequence shown here is derived from an EMBL/GenBank/DDBJ whole genome shotgun (WGS) entry which is preliminary data.</text>
</comment>
<dbReference type="EMBL" id="PFBP01000028">
    <property type="protein sequence ID" value="PIT89850.1"/>
    <property type="molecule type" value="Genomic_DNA"/>
</dbReference>
<proteinExistence type="predicted"/>
<dbReference type="Proteomes" id="UP000231464">
    <property type="component" value="Unassembled WGS sequence"/>
</dbReference>
<accession>A0A2M6WAL3</accession>
<organism evidence="2 3">
    <name type="scientific">Candidatus Kuenenbacteria bacterium CG10_big_fil_rev_8_21_14_0_10_36_11</name>
    <dbReference type="NCBI Taxonomy" id="1974618"/>
    <lineage>
        <taxon>Bacteria</taxon>
        <taxon>Candidatus Kueneniibacteriota</taxon>
    </lineage>
</organism>
<dbReference type="PANTHER" id="PTHR47618:SF1">
    <property type="entry name" value="BIFUNCTIONAL OLIGORIBONUCLEASE AND PAP PHOSPHATASE NRNA"/>
    <property type="match status" value="1"/>
</dbReference>
<sequence length="412" mass="46744">MSFVFFSLLFYFTLLCDFGQLFDTERSLDYDILIYMALTSDQQFKELITKAEHVLITFRKNYTGDALASALALARFLSGLNKKCTIVADDFKMAPEFSFLPNIYSVANSLEHLRHFLIEVNLAGKKVSEFFYDVNNDKMMIYLLPEKGEFKPEDAVARHTGYRFDLIITLDAPDLESLGKVYSQEPDFFFQTTIVNIDHNLNNENYGQLNLVDPNKSSVAEIIYDLINNWQRSLVDAELATIILAGMIHKTQSFRLPNLAPKTLAITSDLIDLGADREKIVANFYCTKKIATLKLWGRVLARLQLDQSLKLAWASVPYTDFVKTGASPEDLNGLAEEMILNTPQTEIFVLLYETAVGNIFGSLHTKHHDAKWLLNNFGGEGTKEKAVFELPDKILTEAEMKVVNEIRKKIVG</sequence>
<dbReference type="InterPro" id="IPR038763">
    <property type="entry name" value="DHH_sf"/>
</dbReference>
<dbReference type="PANTHER" id="PTHR47618">
    <property type="entry name" value="BIFUNCTIONAL OLIGORIBONUCLEASE AND PAP PHOSPHATASE NRNA"/>
    <property type="match status" value="1"/>
</dbReference>